<dbReference type="PANTHER" id="PTHR24363:SF0">
    <property type="entry name" value="SERINE_THREONINE KINASE LIKE DOMAIN CONTAINING 1"/>
    <property type="match status" value="1"/>
</dbReference>
<name>A0A455SQY1_9CHLR</name>
<dbReference type="CDD" id="cd14014">
    <property type="entry name" value="STKc_PknB_like"/>
    <property type="match status" value="1"/>
</dbReference>
<evidence type="ECO:0000256" key="8">
    <source>
        <dbReference type="ARBA" id="ARBA00048679"/>
    </source>
</evidence>
<organism evidence="11">
    <name type="scientific">Thermosporothrix sp. COM3</name>
    <dbReference type="NCBI Taxonomy" id="2490863"/>
    <lineage>
        <taxon>Bacteria</taxon>
        <taxon>Bacillati</taxon>
        <taxon>Chloroflexota</taxon>
        <taxon>Ktedonobacteria</taxon>
        <taxon>Ktedonobacterales</taxon>
        <taxon>Thermosporotrichaceae</taxon>
        <taxon>Thermosporothrix</taxon>
    </lineage>
</organism>
<accession>A0A455SQY1</accession>
<proteinExistence type="predicted"/>
<evidence type="ECO:0000256" key="1">
    <source>
        <dbReference type="ARBA" id="ARBA00012513"/>
    </source>
</evidence>
<dbReference type="PROSITE" id="PS00108">
    <property type="entry name" value="PROTEIN_KINASE_ST"/>
    <property type="match status" value="1"/>
</dbReference>
<reference evidence="11" key="1">
    <citation type="submission" date="2018-12" db="EMBL/GenBank/DDBJ databases">
        <title>Novel natural products biosynthetic potential of the class Ktedonobacteria.</title>
        <authorList>
            <person name="Zheng Y."/>
            <person name="Saitou A."/>
            <person name="Wang C.M."/>
            <person name="Toyoda A."/>
            <person name="Minakuchi Y."/>
            <person name="Sekiguchi Y."/>
            <person name="Ueda K."/>
            <person name="Takano H."/>
            <person name="Sakai Y."/>
            <person name="Yokota A."/>
            <person name="Yabe S."/>
        </authorList>
    </citation>
    <scope>NUCLEOTIDE SEQUENCE</scope>
    <source>
        <strain evidence="11">COM3</strain>
    </source>
</reference>
<feature type="domain" description="Protein kinase" evidence="10">
    <location>
        <begin position="41"/>
        <end position="304"/>
    </location>
</feature>
<dbReference type="InterPro" id="IPR024977">
    <property type="entry name" value="Apc4-like_WD40_dom"/>
</dbReference>
<evidence type="ECO:0000313" key="11">
    <source>
        <dbReference type="EMBL" id="BBH90823.1"/>
    </source>
</evidence>
<evidence type="ECO:0000256" key="7">
    <source>
        <dbReference type="ARBA" id="ARBA00047899"/>
    </source>
</evidence>
<feature type="binding site" evidence="9">
    <location>
        <position position="71"/>
    </location>
    <ligand>
        <name>ATP</name>
        <dbReference type="ChEBI" id="CHEBI:30616"/>
    </ligand>
</feature>
<keyword evidence="2" id="KW-0723">Serine/threonine-protein kinase</keyword>
<sequence length="682" mass="76365">MNEPECYCQVCGAANAANVERCFACAELLRGEEERLLQQRYRLLEQIGSGGFGAVYKVADTRMHGTIRALKQVNLRGLTPEQAIEATDAFHREVQILSLLRHPHVPRLYDHFYDAEHWYLVLEYIQGETLEHYLERKRPLQAFAPLLPLPEILDIALQVCEVLEYLHARQPTIVYRDLKPSNIMLTRDGHLYLIDFGIARRYRPGQEKDTIPFGSPGYAAPEQYGKVQTTPASDIYSLGALLHFLLSGDDPAEHPFQFTPLRLEQMQRLASLVMQMVELEVQRRPRQIADVRAQLLYCSDHALFALPSQRRALLSGSFSSPTGSGKQVQQLVYPSALAASTQAKIKVLRRRLIIRGLLAGTAVALLASSLGSSWFQLPIIPQQNDAGKTLYLNMALAPGGSYLAYSTDMGEVILKDFRSEWEHVLFAERYFLLSALNWSADGRSLASANTGGYVSIWEAATGRQLAYYQARVDGRSEEMRTLLAWAPENTMLAAAHLLDKSLKLCVWNIKRQEVTVLLEGTEASELVALDWSPDSSQLALGYRNGLVRLLDVASKTIVASWHTINDPASQSVLRAIRWSPEGRYLAVMGPEQALALWNVHTGVRSLGIMPGVIDGSLLLWSANGRYLAAVFLPDCLLLWDTASGLTFQTRRVPGLQAIARGKGTDELLLMYKTLQLERWKYV</sequence>
<evidence type="ECO:0000256" key="3">
    <source>
        <dbReference type="ARBA" id="ARBA00022679"/>
    </source>
</evidence>
<keyword evidence="5" id="KW-0418">Kinase</keyword>
<dbReference type="SUPFAM" id="SSF56112">
    <property type="entry name" value="Protein kinase-like (PK-like)"/>
    <property type="match status" value="1"/>
</dbReference>
<protein>
    <recommendedName>
        <fullName evidence="1">non-specific serine/threonine protein kinase</fullName>
        <ecNumber evidence="1">2.7.11.1</ecNumber>
    </recommendedName>
</protein>
<dbReference type="InterPro" id="IPR011009">
    <property type="entry name" value="Kinase-like_dom_sf"/>
</dbReference>
<dbReference type="Pfam" id="PF00069">
    <property type="entry name" value="Pkinase"/>
    <property type="match status" value="1"/>
</dbReference>
<comment type="catalytic activity">
    <reaction evidence="7">
        <text>L-threonyl-[protein] + ATP = O-phospho-L-threonyl-[protein] + ADP + H(+)</text>
        <dbReference type="Rhea" id="RHEA:46608"/>
        <dbReference type="Rhea" id="RHEA-COMP:11060"/>
        <dbReference type="Rhea" id="RHEA-COMP:11605"/>
        <dbReference type="ChEBI" id="CHEBI:15378"/>
        <dbReference type="ChEBI" id="CHEBI:30013"/>
        <dbReference type="ChEBI" id="CHEBI:30616"/>
        <dbReference type="ChEBI" id="CHEBI:61977"/>
        <dbReference type="ChEBI" id="CHEBI:456216"/>
        <dbReference type="EC" id="2.7.11.1"/>
    </reaction>
</comment>
<dbReference type="PANTHER" id="PTHR24363">
    <property type="entry name" value="SERINE/THREONINE PROTEIN KINASE"/>
    <property type="match status" value="1"/>
</dbReference>
<keyword evidence="3" id="KW-0808">Transferase</keyword>
<dbReference type="InterPro" id="IPR015943">
    <property type="entry name" value="WD40/YVTN_repeat-like_dom_sf"/>
</dbReference>
<evidence type="ECO:0000256" key="5">
    <source>
        <dbReference type="ARBA" id="ARBA00022777"/>
    </source>
</evidence>
<gene>
    <name evidence="11" type="ORF">KTC_55740</name>
</gene>
<evidence type="ECO:0000259" key="10">
    <source>
        <dbReference type="PROSITE" id="PS50011"/>
    </source>
</evidence>
<dbReference type="EC" id="2.7.11.1" evidence="1"/>
<dbReference type="InterPro" id="IPR008271">
    <property type="entry name" value="Ser/Thr_kinase_AS"/>
</dbReference>
<dbReference type="SMART" id="SM00320">
    <property type="entry name" value="WD40"/>
    <property type="match status" value="3"/>
</dbReference>
<dbReference type="PROSITE" id="PS50011">
    <property type="entry name" value="PROTEIN_KINASE_DOM"/>
    <property type="match status" value="1"/>
</dbReference>
<dbReference type="InterPro" id="IPR001680">
    <property type="entry name" value="WD40_rpt"/>
</dbReference>
<dbReference type="Gene3D" id="2.130.10.10">
    <property type="entry name" value="YVTN repeat-like/Quinoprotein amine dehydrogenase"/>
    <property type="match status" value="2"/>
</dbReference>
<dbReference type="EMBL" id="AP019376">
    <property type="protein sequence ID" value="BBH90823.1"/>
    <property type="molecule type" value="Genomic_DNA"/>
</dbReference>
<comment type="catalytic activity">
    <reaction evidence="8">
        <text>L-seryl-[protein] + ATP = O-phospho-L-seryl-[protein] + ADP + H(+)</text>
        <dbReference type="Rhea" id="RHEA:17989"/>
        <dbReference type="Rhea" id="RHEA-COMP:9863"/>
        <dbReference type="Rhea" id="RHEA-COMP:11604"/>
        <dbReference type="ChEBI" id="CHEBI:15378"/>
        <dbReference type="ChEBI" id="CHEBI:29999"/>
        <dbReference type="ChEBI" id="CHEBI:30616"/>
        <dbReference type="ChEBI" id="CHEBI:83421"/>
        <dbReference type="ChEBI" id="CHEBI:456216"/>
        <dbReference type="EC" id="2.7.11.1"/>
    </reaction>
</comment>
<dbReference type="GO" id="GO:0005524">
    <property type="term" value="F:ATP binding"/>
    <property type="evidence" value="ECO:0007669"/>
    <property type="project" value="UniProtKB-UniRule"/>
</dbReference>
<dbReference type="InterPro" id="IPR017441">
    <property type="entry name" value="Protein_kinase_ATP_BS"/>
</dbReference>
<dbReference type="SUPFAM" id="SSF50969">
    <property type="entry name" value="YVTN repeat-like/Quinoprotein amine dehydrogenase"/>
    <property type="match status" value="1"/>
</dbReference>
<evidence type="ECO:0000256" key="9">
    <source>
        <dbReference type="PROSITE-ProRule" id="PRU10141"/>
    </source>
</evidence>
<evidence type="ECO:0000256" key="6">
    <source>
        <dbReference type="ARBA" id="ARBA00022840"/>
    </source>
</evidence>
<dbReference type="SMART" id="SM00220">
    <property type="entry name" value="S_TKc"/>
    <property type="match status" value="1"/>
</dbReference>
<dbReference type="PROSITE" id="PS00107">
    <property type="entry name" value="PROTEIN_KINASE_ATP"/>
    <property type="match status" value="1"/>
</dbReference>
<dbReference type="Gene3D" id="1.10.510.10">
    <property type="entry name" value="Transferase(Phosphotransferase) domain 1"/>
    <property type="match status" value="1"/>
</dbReference>
<dbReference type="GO" id="GO:0004674">
    <property type="term" value="F:protein serine/threonine kinase activity"/>
    <property type="evidence" value="ECO:0007669"/>
    <property type="project" value="UniProtKB-KW"/>
</dbReference>
<dbReference type="InterPro" id="IPR011044">
    <property type="entry name" value="Quino_amine_DH_bsu"/>
</dbReference>
<evidence type="ECO:0000256" key="2">
    <source>
        <dbReference type="ARBA" id="ARBA00022527"/>
    </source>
</evidence>
<dbReference type="InterPro" id="IPR000719">
    <property type="entry name" value="Prot_kinase_dom"/>
</dbReference>
<evidence type="ECO:0000256" key="4">
    <source>
        <dbReference type="ARBA" id="ARBA00022741"/>
    </source>
</evidence>
<dbReference type="AlphaFoldDB" id="A0A455SQY1"/>
<dbReference type="Pfam" id="PF12894">
    <property type="entry name" value="ANAPC4_WD40"/>
    <property type="match status" value="1"/>
</dbReference>
<keyword evidence="6 9" id="KW-0067">ATP-binding</keyword>
<keyword evidence="4 9" id="KW-0547">Nucleotide-binding</keyword>